<keyword evidence="4 10" id="KW-1133">Transmembrane helix</keyword>
<dbReference type="Pfam" id="PF02466">
    <property type="entry name" value="Tim17"/>
    <property type="match status" value="1"/>
</dbReference>
<evidence type="ECO:0000256" key="10">
    <source>
        <dbReference type="SAM" id="Phobius"/>
    </source>
</evidence>
<keyword evidence="5 10" id="KW-0472">Membrane</keyword>
<dbReference type="InterPro" id="IPR055299">
    <property type="entry name" value="TIMMDC1"/>
</dbReference>
<name>A0ABM1KN94_GEKJA</name>
<dbReference type="Proteomes" id="UP000694871">
    <property type="component" value="Unplaced"/>
</dbReference>
<dbReference type="PANTHER" id="PTHR13002">
    <property type="entry name" value="C3ORF1 PROTEIN-RELATED"/>
    <property type="match status" value="1"/>
</dbReference>
<evidence type="ECO:0000256" key="9">
    <source>
        <dbReference type="SAM" id="MobiDB-lite"/>
    </source>
</evidence>
<sequence>MGPLSGSSAASSSAFAGEQPGSKPWYAGRSQEPESGWERVFQLFRKDELNRYPEETVNICKATVTASIVGLVYGGIPGFTYAKKRYIEQSAAEIYYNRLDAAQSVHRAAIRGFIRYGWRWSWRVAAFVAIFNTVSISWSAYRDKSSLSHFVAAGAVTGGLFRFHLGLGRFAAGSIFGALLGVPAGGLLMAMQNLSGETLIEKRKRERRELYEQQLIEWNTSLSITESISKEADDYIQEGTEK</sequence>
<comment type="function">
    <text evidence="6">Chaperone protein involved in the assembly of the mitochondrial NADH:ubiquinone oxidoreductase complex (complex I). Participates in constructing the membrane arm of complex I.</text>
</comment>
<evidence type="ECO:0000313" key="12">
    <source>
        <dbReference type="RefSeq" id="XP_015275181.1"/>
    </source>
</evidence>
<feature type="region of interest" description="Disordered" evidence="9">
    <location>
        <begin position="1"/>
        <end position="31"/>
    </location>
</feature>
<feature type="compositionally biased region" description="Low complexity" evidence="9">
    <location>
        <begin position="1"/>
        <end position="17"/>
    </location>
</feature>
<evidence type="ECO:0000256" key="5">
    <source>
        <dbReference type="ARBA" id="ARBA00023136"/>
    </source>
</evidence>
<proteinExistence type="inferred from homology"/>
<keyword evidence="11" id="KW-1185">Reference proteome</keyword>
<gene>
    <name evidence="12" type="primary">TIMMDC1</name>
</gene>
<dbReference type="RefSeq" id="XP_015275181.1">
    <property type="nucleotide sequence ID" value="XM_015419695.1"/>
</dbReference>
<comment type="similarity">
    <text evidence="2">Belongs to the Tim17/Tim22/Tim23 family.</text>
</comment>
<dbReference type="GeneID" id="107117557"/>
<protein>
    <recommendedName>
        <fullName evidence="7">Complex I assembly factor TIMMDC1, mitochondrial</fullName>
    </recommendedName>
    <alternativeName>
        <fullName evidence="8">Translocase of inner mitochondrial membrane domain-containing protein 1</fullName>
    </alternativeName>
</protein>
<evidence type="ECO:0000256" key="1">
    <source>
        <dbReference type="ARBA" id="ARBA00004141"/>
    </source>
</evidence>
<evidence type="ECO:0000256" key="3">
    <source>
        <dbReference type="ARBA" id="ARBA00022692"/>
    </source>
</evidence>
<organism evidence="11 12">
    <name type="scientific">Gekko japonicus</name>
    <name type="common">Schlegel's Japanese gecko</name>
    <dbReference type="NCBI Taxonomy" id="146911"/>
    <lineage>
        <taxon>Eukaryota</taxon>
        <taxon>Metazoa</taxon>
        <taxon>Chordata</taxon>
        <taxon>Craniata</taxon>
        <taxon>Vertebrata</taxon>
        <taxon>Euteleostomi</taxon>
        <taxon>Lepidosauria</taxon>
        <taxon>Squamata</taxon>
        <taxon>Bifurcata</taxon>
        <taxon>Gekkota</taxon>
        <taxon>Gekkonidae</taxon>
        <taxon>Gekkoninae</taxon>
        <taxon>Gekko</taxon>
    </lineage>
</organism>
<comment type="subcellular location">
    <subcellularLocation>
        <location evidence="1">Membrane</location>
        <topology evidence="1">Multi-pass membrane protein</topology>
    </subcellularLocation>
</comment>
<evidence type="ECO:0000256" key="8">
    <source>
        <dbReference type="ARBA" id="ARBA00041344"/>
    </source>
</evidence>
<dbReference type="PANTHER" id="PTHR13002:SF1">
    <property type="entry name" value="COMPLEX I ASSEMBLY FACTOR TIMMDC1, MITOCHONDRIAL"/>
    <property type="match status" value="1"/>
</dbReference>
<evidence type="ECO:0000256" key="7">
    <source>
        <dbReference type="ARBA" id="ARBA00040778"/>
    </source>
</evidence>
<evidence type="ECO:0000256" key="2">
    <source>
        <dbReference type="ARBA" id="ARBA00008444"/>
    </source>
</evidence>
<evidence type="ECO:0000256" key="6">
    <source>
        <dbReference type="ARBA" id="ARBA00037236"/>
    </source>
</evidence>
<evidence type="ECO:0000313" key="11">
    <source>
        <dbReference type="Proteomes" id="UP000694871"/>
    </source>
</evidence>
<feature type="transmembrane region" description="Helical" evidence="10">
    <location>
        <begin position="120"/>
        <end position="141"/>
    </location>
</feature>
<reference evidence="12" key="1">
    <citation type="submission" date="2025-08" db="UniProtKB">
        <authorList>
            <consortium name="RefSeq"/>
        </authorList>
    </citation>
    <scope>IDENTIFICATION</scope>
</reference>
<keyword evidence="3 10" id="KW-0812">Transmembrane</keyword>
<evidence type="ECO:0000256" key="4">
    <source>
        <dbReference type="ARBA" id="ARBA00022989"/>
    </source>
</evidence>
<feature type="transmembrane region" description="Helical" evidence="10">
    <location>
        <begin position="170"/>
        <end position="191"/>
    </location>
</feature>
<accession>A0ABM1KN94</accession>